<dbReference type="PANTHER" id="PTHR34351">
    <property type="entry name" value="SLR1927 PROTEIN-RELATED"/>
    <property type="match status" value="1"/>
</dbReference>
<proteinExistence type="predicted"/>
<sequence>MKGNHQPSQLQDKHSNTNINASAPIEIRLKSQFKTRYGAWCGIFILFVAALAAVIWRNGAVEWLLLTVTSVVIIYSGITPKIAASKLSYNRIISEQYSHDGNLQIETRLHRVFRIPGIWYVIHERYHNQSQLNNQWLQYRANFAPLFHDEMILNYRLQQVTRGNYEALTTEIIVGDWLGLTSITVKKTLQQQFTVLPPIIKPQLDSFVMNNSSNRWIGDWNVESEENSNPLNMSEQSESELQSITVQDQGTYYTSQQHNVTSGTGNGTRPYIDGDSYRRIDIRAAARGRGWHTKLQDAELQTPKHCIILDQYALPYQDDLRNQIFESMVQWSLVDVHEYGQEQPVFVITDDWSFEYVTSQHSYELRCLFALAKADVQQHIGDRLPQLAVLIPLKSHITLYSGDWRETESWYALADIARSKGCTLEIHFATNNRVMTYAMREQQRSLEQAGVKLVWRYSQPVHIPISHVVEGSERYASS</sequence>
<name>A0A9J6ZG60_9BACL</name>
<accession>A0A9J6ZG60</accession>
<protein>
    <submittedName>
        <fullName evidence="2">DUF58 domain-containing protein</fullName>
    </submittedName>
</protein>
<dbReference type="EMBL" id="CP097899">
    <property type="protein sequence ID" value="URN95142.1"/>
    <property type="molecule type" value="Genomic_DNA"/>
</dbReference>
<dbReference type="PANTHER" id="PTHR34351:SF2">
    <property type="entry name" value="DUF58 DOMAIN-CONTAINING PROTEIN"/>
    <property type="match status" value="1"/>
</dbReference>
<keyword evidence="1" id="KW-0472">Membrane</keyword>
<feature type="transmembrane region" description="Helical" evidence="1">
    <location>
        <begin position="37"/>
        <end position="57"/>
    </location>
</feature>
<gene>
    <name evidence="2" type="ORF">NAG76_02475</name>
</gene>
<dbReference type="KEGG" id="plig:NAG76_02475"/>
<keyword evidence="1" id="KW-0812">Transmembrane</keyword>
<evidence type="ECO:0000313" key="3">
    <source>
        <dbReference type="Proteomes" id="UP001056756"/>
    </source>
</evidence>
<evidence type="ECO:0000313" key="2">
    <source>
        <dbReference type="EMBL" id="URN95142.1"/>
    </source>
</evidence>
<dbReference type="AlphaFoldDB" id="A0A9J6ZG60"/>
<organism evidence="2 3">
    <name type="scientific">Candidatus Pristimantibacillus lignocellulolyticus</name>
    <dbReference type="NCBI Taxonomy" id="2994561"/>
    <lineage>
        <taxon>Bacteria</taxon>
        <taxon>Bacillati</taxon>
        <taxon>Bacillota</taxon>
        <taxon>Bacilli</taxon>
        <taxon>Bacillales</taxon>
        <taxon>Paenibacillaceae</taxon>
        <taxon>Candidatus Pristimantibacillus</taxon>
    </lineage>
</organism>
<evidence type="ECO:0000256" key="1">
    <source>
        <dbReference type="SAM" id="Phobius"/>
    </source>
</evidence>
<keyword evidence="1" id="KW-1133">Transmembrane helix</keyword>
<dbReference type="Proteomes" id="UP001056756">
    <property type="component" value="Chromosome"/>
</dbReference>
<reference evidence="2" key="1">
    <citation type="submission" date="2022-05" db="EMBL/GenBank/DDBJ databases">
        <title>Novel bacterial taxa in a minimal lignocellulolytic consortium and its capacity to transform plastics disclosed by genome-resolved metagenomics.</title>
        <authorList>
            <person name="Rodriguez C.A.D."/>
            <person name="Diaz-Garcia L."/>
            <person name="Herrera K."/>
            <person name="Tarazona N.A."/>
            <person name="Sproer C."/>
            <person name="Overmann J."/>
            <person name="Jimenez D.J."/>
        </authorList>
    </citation>
    <scope>NUCLEOTIDE SEQUENCE</scope>
    <source>
        <strain evidence="2">MAG5</strain>
    </source>
</reference>